<name>A0A0U5H2X9_9EURY</name>
<dbReference type="RefSeq" id="WP_059056419.1">
    <property type="nucleotide sequence ID" value="NZ_LN831302.1"/>
</dbReference>
<organism evidence="2 3">
    <name type="scientific">Halobacterium hubeiense</name>
    <dbReference type="NCBI Taxonomy" id="1407499"/>
    <lineage>
        <taxon>Archaea</taxon>
        <taxon>Methanobacteriati</taxon>
        <taxon>Methanobacteriota</taxon>
        <taxon>Stenosarchaea group</taxon>
        <taxon>Halobacteria</taxon>
        <taxon>Halobacteriales</taxon>
        <taxon>Halobacteriaceae</taxon>
        <taxon>Halobacterium</taxon>
    </lineage>
</organism>
<dbReference type="AlphaFoldDB" id="A0A0U5H2X9"/>
<feature type="domain" description="Transcription regulator PadR N-terminal" evidence="1">
    <location>
        <begin position="15"/>
        <end position="82"/>
    </location>
</feature>
<gene>
    <name evidence="2" type="ORF">HHUB_1962</name>
</gene>
<sequence length="100" mass="11438">MGQRDETTGFQRDVLCVLCGLDDPKGMEIQSELEEYYGSAVLHARVYQNLDSLAERGLVEKGERDSRTNYYRITDAGRDAIEDVLAWKRTYTEDVEPDTV</sequence>
<proteinExistence type="predicted"/>
<keyword evidence="3" id="KW-1185">Reference proteome</keyword>
<dbReference type="GeneID" id="26658633"/>
<reference evidence="3" key="1">
    <citation type="journal article" date="2016" name="Environ. Microbiol.">
        <title>The complete genome of a viable archaeum isolated from 123-million-year-old rock salt.</title>
        <authorList>
            <person name="Jaakkola S.T."/>
            <person name="Pfeiffer F."/>
            <person name="Ravantti J.J."/>
            <person name="Guo Q."/>
            <person name="Liu Y."/>
            <person name="Chen X."/>
            <person name="Ma H."/>
            <person name="Yang C."/>
            <person name="Oksanen H.M."/>
            <person name="Bamford D.H."/>
        </authorList>
    </citation>
    <scope>NUCLEOTIDE SEQUENCE</scope>
    <source>
        <strain evidence="3">JI20-1</strain>
    </source>
</reference>
<dbReference type="EMBL" id="LN831302">
    <property type="protein sequence ID" value="CQH53419.1"/>
    <property type="molecule type" value="Genomic_DNA"/>
</dbReference>
<dbReference type="KEGG" id="hhb:Hhub_1962"/>
<dbReference type="SUPFAM" id="SSF46785">
    <property type="entry name" value="Winged helix' DNA-binding domain"/>
    <property type="match status" value="1"/>
</dbReference>
<dbReference type="Gene3D" id="1.10.10.10">
    <property type="entry name" value="Winged helix-like DNA-binding domain superfamily/Winged helix DNA-binding domain"/>
    <property type="match status" value="1"/>
</dbReference>
<dbReference type="Pfam" id="PF03551">
    <property type="entry name" value="PadR"/>
    <property type="match status" value="1"/>
</dbReference>
<dbReference type="InterPro" id="IPR036390">
    <property type="entry name" value="WH_DNA-bd_sf"/>
</dbReference>
<dbReference type="InterPro" id="IPR005149">
    <property type="entry name" value="Tscrpt_reg_PadR_N"/>
</dbReference>
<evidence type="ECO:0000313" key="2">
    <source>
        <dbReference type="EMBL" id="CQH53419.1"/>
    </source>
</evidence>
<accession>A0A0U5H2X9</accession>
<dbReference type="Proteomes" id="UP000066737">
    <property type="component" value="Chromosome I"/>
</dbReference>
<dbReference type="OrthoDB" id="190025at2157"/>
<evidence type="ECO:0000259" key="1">
    <source>
        <dbReference type="Pfam" id="PF03551"/>
    </source>
</evidence>
<evidence type="ECO:0000313" key="3">
    <source>
        <dbReference type="Proteomes" id="UP000066737"/>
    </source>
</evidence>
<dbReference type="InterPro" id="IPR036388">
    <property type="entry name" value="WH-like_DNA-bd_sf"/>
</dbReference>
<protein>
    <submittedName>
        <fullName evidence="2">PadR family transcription regulator</fullName>
    </submittedName>
</protein>
<dbReference type="STRING" id="1407499.HHUB_1962"/>